<proteinExistence type="predicted"/>
<accession>A0A6M4INH2</accession>
<evidence type="ECO:0000313" key="1">
    <source>
        <dbReference type="EMBL" id="QJR36263.1"/>
    </source>
</evidence>
<dbReference type="Proteomes" id="UP000500938">
    <property type="component" value="Chromosome"/>
</dbReference>
<protein>
    <recommendedName>
        <fullName evidence="3">Periplasmic heavy metal sensor</fullName>
    </recommendedName>
</protein>
<gene>
    <name evidence="1" type="ORF">HKW67_12490</name>
</gene>
<dbReference type="AlphaFoldDB" id="A0A6M4INH2"/>
<dbReference type="KEGG" id="ggr:HKW67_12490"/>
<organism evidence="1 2">
    <name type="scientific">Gemmatimonas groenlandica</name>
    <dbReference type="NCBI Taxonomy" id="2732249"/>
    <lineage>
        <taxon>Bacteria</taxon>
        <taxon>Pseudomonadati</taxon>
        <taxon>Gemmatimonadota</taxon>
        <taxon>Gemmatimonadia</taxon>
        <taxon>Gemmatimonadales</taxon>
        <taxon>Gemmatimonadaceae</taxon>
        <taxon>Gemmatimonas</taxon>
    </lineage>
</organism>
<sequence>MSTSRPKSLAMMFILGAFLTGGAVGFAADRMVSPPRPDVFNERTMVDELARELKLSSAQRVVIDSVWDWRRKQSREIMKTVRPTLDAVRDSARVLMMNTLDDAQKTAFRALLERNQRTADSAARARGETK</sequence>
<reference evidence="1 2" key="1">
    <citation type="submission" date="2020-05" db="EMBL/GenBank/DDBJ databases">
        <title>Complete genome sequence of Gemmatimonas greenlandica TET16.</title>
        <authorList>
            <person name="Zeng Y."/>
        </authorList>
    </citation>
    <scope>NUCLEOTIDE SEQUENCE [LARGE SCALE GENOMIC DNA]</scope>
    <source>
        <strain evidence="1 2">TET16</strain>
    </source>
</reference>
<dbReference type="EMBL" id="CP053085">
    <property type="protein sequence ID" value="QJR36263.1"/>
    <property type="molecule type" value="Genomic_DNA"/>
</dbReference>
<evidence type="ECO:0000313" key="2">
    <source>
        <dbReference type="Proteomes" id="UP000500938"/>
    </source>
</evidence>
<name>A0A6M4INH2_9BACT</name>
<keyword evidence="2" id="KW-1185">Reference proteome</keyword>
<evidence type="ECO:0008006" key="3">
    <source>
        <dbReference type="Google" id="ProtNLM"/>
    </source>
</evidence>
<dbReference type="RefSeq" id="WP_171225698.1">
    <property type="nucleotide sequence ID" value="NZ_CP053085.1"/>
</dbReference>